<proteinExistence type="predicted"/>
<reference evidence="2 3" key="1">
    <citation type="journal article" date="2014" name="PLoS Genet.">
        <title>Phylogenetically driven sequencing of extremely halophilic archaea reveals strategies for static and dynamic osmo-response.</title>
        <authorList>
            <person name="Becker E.A."/>
            <person name="Seitzer P.M."/>
            <person name="Tritt A."/>
            <person name="Larsen D."/>
            <person name="Krusor M."/>
            <person name="Yao A.I."/>
            <person name="Wu D."/>
            <person name="Madern D."/>
            <person name="Eisen J.A."/>
            <person name="Darling A.E."/>
            <person name="Facciotti M.T."/>
        </authorList>
    </citation>
    <scope>NUCLEOTIDE SEQUENCE [LARGE SCALE GENOMIC DNA]</scope>
    <source>
        <strain evidence="2 3">JCM 12890</strain>
    </source>
</reference>
<dbReference type="AlphaFoldDB" id="M0A1F7"/>
<feature type="region of interest" description="Disordered" evidence="1">
    <location>
        <begin position="11"/>
        <end position="63"/>
    </location>
</feature>
<comment type="caution">
    <text evidence="2">The sequence shown here is derived from an EMBL/GenBank/DDBJ whole genome shotgun (WGS) entry which is preliminary data.</text>
</comment>
<dbReference type="EMBL" id="AOIK01000008">
    <property type="protein sequence ID" value="ELY91198.1"/>
    <property type="molecule type" value="Genomic_DNA"/>
</dbReference>
<accession>M0A1F7</accession>
<sequence>MSCCLPLTDGTLLPFVDRGGRPPAADRTAAGGDSRTDGGTPRTDRVGGWRPDTVDGYSTIETT</sequence>
<evidence type="ECO:0000256" key="1">
    <source>
        <dbReference type="SAM" id="MobiDB-lite"/>
    </source>
</evidence>
<evidence type="ECO:0000313" key="3">
    <source>
        <dbReference type="Proteomes" id="UP000011511"/>
    </source>
</evidence>
<keyword evidence="3" id="KW-1185">Reference proteome</keyword>
<dbReference type="Proteomes" id="UP000011511">
    <property type="component" value="Unassembled WGS sequence"/>
</dbReference>
<organism evidence="2 3">
    <name type="scientific">Natrinema altunense (strain JCM 12890 / CGMCC 1.3731 / AJ2)</name>
    <dbReference type="NCBI Taxonomy" id="1227494"/>
    <lineage>
        <taxon>Archaea</taxon>
        <taxon>Methanobacteriati</taxon>
        <taxon>Methanobacteriota</taxon>
        <taxon>Stenosarchaea group</taxon>
        <taxon>Halobacteria</taxon>
        <taxon>Halobacteriales</taxon>
        <taxon>Natrialbaceae</taxon>
        <taxon>Natrinema</taxon>
    </lineage>
</organism>
<protein>
    <submittedName>
        <fullName evidence="2">Uncharacterized protein</fullName>
    </submittedName>
</protein>
<gene>
    <name evidence="2" type="ORF">C485_02314</name>
</gene>
<evidence type="ECO:0000313" key="2">
    <source>
        <dbReference type="EMBL" id="ELY91198.1"/>
    </source>
</evidence>
<name>M0A1F7_NATA2</name>